<dbReference type="RefSeq" id="WP_316787258.1">
    <property type="nucleotide sequence ID" value="NZ_CP053540.1"/>
</dbReference>
<sequence length="75" mass="8467">MPKSETLDKRYPHLSRFLAIQGWIEIGADEYSTSFVRALDPGGIVYEGQESYATLDDALADLNQGVKEYMEEHSI</sequence>
<proteinExistence type="predicted"/>
<organism evidence="1">
    <name type="scientific">Thermoleptolyngbya oregonensis NK1-22</name>
    <dbReference type="NCBI Taxonomy" id="2547457"/>
    <lineage>
        <taxon>Bacteria</taxon>
        <taxon>Bacillati</taxon>
        <taxon>Cyanobacteriota</taxon>
        <taxon>Cyanophyceae</taxon>
        <taxon>Oculatellales</taxon>
        <taxon>Oculatellaceae</taxon>
        <taxon>Thermoleptolyngbya</taxon>
    </lineage>
</organism>
<gene>
    <name evidence="1" type="ORF">HNI00_14305</name>
</gene>
<dbReference type="KEGG" id="tog:HNI00_14305"/>
<dbReference type="AlphaFoldDB" id="A0AA96Y555"/>
<reference evidence="1" key="1">
    <citation type="submission" date="2020-05" db="EMBL/GenBank/DDBJ databases">
        <authorList>
            <person name="Zhu T."/>
            <person name="Keshari N."/>
            <person name="Lu X."/>
        </authorList>
    </citation>
    <scope>NUCLEOTIDE SEQUENCE</scope>
    <source>
        <strain evidence="1">NK1-22</strain>
    </source>
</reference>
<dbReference type="EMBL" id="CP053540">
    <property type="protein sequence ID" value="WOB44190.1"/>
    <property type="molecule type" value="Genomic_DNA"/>
</dbReference>
<protein>
    <submittedName>
        <fullName evidence="1">Uncharacterized protein</fullName>
    </submittedName>
</protein>
<name>A0AA96Y555_9CYAN</name>
<accession>A0AA96Y555</accession>
<evidence type="ECO:0000313" key="1">
    <source>
        <dbReference type="EMBL" id="WOB44190.1"/>
    </source>
</evidence>